<feature type="region of interest" description="Disordered" evidence="2">
    <location>
        <begin position="119"/>
        <end position="181"/>
    </location>
</feature>
<reference evidence="3" key="1">
    <citation type="submission" date="2021-02" db="EMBL/GenBank/DDBJ databases">
        <authorList>
            <person name="Dougan E. K."/>
            <person name="Rhodes N."/>
            <person name="Thang M."/>
            <person name="Chan C."/>
        </authorList>
    </citation>
    <scope>NUCLEOTIDE SEQUENCE</scope>
</reference>
<name>A0A813BZX9_9DINO</name>
<feature type="region of interest" description="Disordered" evidence="2">
    <location>
        <begin position="233"/>
        <end position="252"/>
    </location>
</feature>
<comment type="caution">
    <text evidence="3">The sequence shown here is derived from an EMBL/GenBank/DDBJ whole genome shotgun (WGS) entry which is preliminary data.</text>
</comment>
<feature type="non-terminal residue" evidence="3">
    <location>
        <position position="1"/>
    </location>
</feature>
<evidence type="ECO:0000256" key="2">
    <source>
        <dbReference type="SAM" id="MobiDB-lite"/>
    </source>
</evidence>
<evidence type="ECO:0000313" key="3">
    <source>
        <dbReference type="EMBL" id="CAE7925835.1"/>
    </source>
</evidence>
<sequence length="487" mass="52720">VSMRTFSDGEVQELSSPKERALSPIVDGCAGTEEGDLSGEVTANVESLSRLVLEDELDDARNTHADAEMKPPLESLPEQPVLKVGQDTPVRTPTTEQETSPLPESWDLYKQFKGSQAALNSQGMTASQGLANSAPGATPSVPSVAAAPVPRMSPEVKSTAPISTRKFSPEQLLQKGGRGAAAAASLRATTAAPAPPLPSFSSKVSINSSPNNAFNRGRSPDTVDMSGVVKSIQMGPISRGPDEQESEVPEGRKSFATFQSTEPCPELFALKQASRRLQEPKNLNWAMRRHQHHRSDLNSSAERFREMRDQVMKATEDDQQMMAQKAEEASRDLQMEDAALQELEKKVEAARQSVEGSRSALKEAKHRLLQTKARRVALQQAHYARTCLVTRATEAQIDIRLRGGATATISMASERHQAHLSLRLGGAMAEALEGAWQDACASMPKELDKVDDCGTCKDVVLSTSQLPTLLRHLDVAALKAQVEARSE</sequence>
<keyword evidence="4" id="KW-1185">Reference proteome</keyword>
<organism evidence="3 4">
    <name type="scientific">Symbiodinium necroappetens</name>
    <dbReference type="NCBI Taxonomy" id="1628268"/>
    <lineage>
        <taxon>Eukaryota</taxon>
        <taxon>Sar</taxon>
        <taxon>Alveolata</taxon>
        <taxon>Dinophyceae</taxon>
        <taxon>Suessiales</taxon>
        <taxon>Symbiodiniaceae</taxon>
        <taxon>Symbiodinium</taxon>
    </lineage>
</organism>
<feature type="compositionally biased region" description="Polar residues" evidence="2">
    <location>
        <begin position="119"/>
        <end position="131"/>
    </location>
</feature>
<dbReference type="AlphaFoldDB" id="A0A813BZX9"/>
<dbReference type="EMBL" id="CAJNJA010079685">
    <property type="protein sequence ID" value="CAE7925835.1"/>
    <property type="molecule type" value="Genomic_DNA"/>
</dbReference>
<evidence type="ECO:0000313" key="4">
    <source>
        <dbReference type="Proteomes" id="UP000601435"/>
    </source>
</evidence>
<feature type="region of interest" description="Disordered" evidence="2">
    <location>
        <begin position="1"/>
        <end position="37"/>
    </location>
</feature>
<dbReference type="OrthoDB" id="427341at2759"/>
<proteinExistence type="predicted"/>
<feature type="compositionally biased region" description="Low complexity" evidence="2">
    <location>
        <begin position="133"/>
        <end position="150"/>
    </location>
</feature>
<evidence type="ECO:0000256" key="1">
    <source>
        <dbReference type="SAM" id="Coils"/>
    </source>
</evidence>
<keyword evidence="1" id="KW-0175">Coiled coil</keyword>
<feature type="coiled-coil region" evidence="1">
    <location>
        <begin position="323"/>
        <end position="381"/>
    </location>
</feature>
<gene>
    <name evidence="3" type="ORF">SNEC2469_LOCUS32055</name>
</gene>
<dbReference type="Proteomes" id="UP000601435">
    <property type="component" value="Unassembled WGS sequence"/>
</dbReference>
<protein>
    <submittedName>
        <fullName evidence="3">Uncharacterized protein</fullName>
    </submittedName>
</protein>
<accession>A0A813BZX9</accession>